<evidence type="ECO:0000313" key="5">
    <source>
        <dbReference type="EMBL" id="GMH63549.1"/>
    </source>
</evidence>
<protein>
    <recommendedName>
        <fullName evidence="2">folate gamma-glutamyl hydrolase</fullName>
        <ecNumber evidence="2">3.4.19.9</ecNumber>
    </recommendedName>
</protein>
<feature type="active site" description="Proton donor" evidence="1">
    <location>
        <position position="230"/>
    </location>
</feature>
<evidence type="ECO:0000313" key="6">
    <source>
        <dbReference type="Proteomes" id="UP001165122"/>
    </source>
</evidence>
<feature type="active site" evidence="2">
    <location>
        <position position="230"/>
    </location>
</feature>
<dbReference type="InterPro" id="IPR017926">
    <property type="entry name" value="GATASE"/>
</dbReference>
<dbReference type="GO" id="GO:0046900">
    <property type="term" value="P:tetrahydrofolylpolyglutamate metabolic process"/>
    <property type="evidence" value="ECO:0007669"/>
    <property type="project" value="TreeGrafter"/>
</dbReference>
<proteinExistence type="predicted"/>
<keyword evidence="2" id="KW-0378">Hydrolase</keyword>
<comment type="catalytic activity">
    <reaction evidence="2">
        <text>(6S)-5,6,7,8-tetrahydrofolyl-(gamma-L-Glu)(n) + (n-1) H2O = (6S)-5,6,7,8-tetrahydrofolate + (n-1) L-glutamate</text>
        <dbReference type="Rhea" id="RHEA:56784"/>
        <dbReference type="Rhea" id="RHEA-COMP:14738"/>
        <dbReference type="ChEBI" id="CHEBI:15377"/>
        <dbReference type="ChEBI" id="CHEBI:29985"/>
        <dbReference type="ChEBI" id="CHEBI:57453"/>
        <dbReference type="ChEBI" id="CHEBI:141005"/>
        <dbReference type="EC" id="3.4.19.9"/>
    </reaction>
</comment>
<gene>
    <name evidence="5" type="ORF">TrLO_g16006</name>
</gene>
<dbReference type="AlphaFoldDB" id="A0A9W7A7X9"/>
<evidence type="ECO:0000256" key="2">
    <source>
        <dbReference type="PROSITE-ProRule" id="PRU00607"/>
    </source>
</evidence>
<dbReference type="PANTHER" id="PTHR11315:SF0">
    <property type="entry name" value="FOLATE GAMMA-GLUTAMYL HYDROLASE"/>
    <property type="match status" value="1"/>
</dbReference>
<evidence type="ECO:0000256" key="1">
    <source>
        <dbReference type="PIRSR" id="PIRSR615527-1"/>
    </source>
</evidence>
<organism evidence="5 6">
    <name type="scientific">Triparma laevis f. longispina</name>
    <dbReference type="NCBI Taxonomy" id="1714387"/>
    <lineage>
        <taxon>Eukaryota</taxon>
        <taxon>Sar</taxon>
        <taxon>Stramenopiles</taxon>
        <taxon>Ochrophyta</taxon>
        <taxon>Bolidophyceae</taxon>
        <taxon>Parmales</taxon>
        <taxon>Triparmaceae</taxon>
        <taxon>Triparma</taxon>
    </lineage>
</organism>
<dbReference type="PROSITE" id="PS51273">
    <property type="entry name" value="GATASE_TYPE_1"/>
    <property type="match status" value="1"/>
</dbReference>
<reference evidence="6" key="1">
    <citation type="journal article" date="2023" name="Commun. Biol.">
        <title>Genome analysis of Parmales, the sister group of diatoms, reveals the evolutionary specialization of diatoms from phago-mixotrophs to photoautotrophs.</title>
        <authorList>
            <person name="Ban H."/>
            <person name="Sato S."/>
            <person name="Yoshikawa S."/>
            <person name="Yamada K."/>
            <person name="Nakamura Y."/>
            <person name="Ichinomiya M."/>
            <person name="Sato N."/>
            <person name="Blanc-Mathieu R."/>
            <person name="Endo H."/>
            <person name="Kuwata A."/>
            <person name="Ogata H."/>
        </authorList>
    </citation>
    <scope>NUCLEOTIDE SEQUENCE [LARGE SCALE GENOMIC DNA]</scope>
    <source>
        <strain evidence="6">NIES 3700</strain>
    </source>
</reference>
<evidence type="ECO:0000256" key="3">
    <source>
        <dbReference type="SAM" id="SignalP"/>
    </source>
</evidence>
<dbReference type="Pfam" id="PF00117">
    <property type="entry name" value="GATase"/>
    <property type="match status" value="1"/>
</dbReference>
<feature type="domain" description="Glutamine amidotransferase" evidence="4">
    <location>
        <begin position="58"/>
        <end position="239"/>
    </location>
</feature>
<dbReference type="PANTHER" id="PTHR11315">
    <property type="entry name" value="PROTEASE FAMILY C26 GAMMA-GLUTAMYL HYDROLASE"/>
    <property type="match status" value="1"/>
</dbReference>
<feature type="chain" id="PRO_5040857044" description="folate gamma-glutamyl hydrolase" evidence="3">
    <location>
        <begin position="24"/>
        <end position="312"/>
    </location>
</feature>
<dbReference type="SUPFAM" id="SSF52317">
    <property type="entry name" value="Class I glutamine amidotransferase-like"/>
    <property type="match status" value="1"/>
</dbReference>
<keyword evidence="6" id="KW-1185">Reference proteome</keyword>
<name>A0A9W7A7X9_9STRA</name>
<dbReference type="PROSITE" id="PS51275">
    <property type="entry name" value="PEPTIDASE_C26_GGH"/>
    <property type="match status" value="1"/>
</dbReference>
<dbReference type="InterPro" id="IPR015527">
    <property type="entry name" value="Pept_C26_g-glut_hydrolase"/>
</dbReference>
<dbReference type="OrthoDB" id="64220at2759"/>
<dbReference type="InterPro" id="IPR029062">
    <property type="entry name" value="Class_I_gatase-like"/>
</dbReference>
<evidence type="ECO:0000259" key="4">
    <source>
        <dbReference type="Pfam" id="PF00117"/>
    </source>
</evidence>
<dbReference type="GO" id="GO:0005773">
    <property type="term" value="C:vacuole"/>
    <property type="evidence" value="ECO:0007669"/>
    <property type="project" value="TreeGrafter"/>
</dbReference>
<keyword evidence="3" id="KW-0732">Signal</keyword>
<dbReference type="EMBL" id="BRXW01000532">
    <property type="protein sequence ID" value="GMH63549.1"/>
    <property type="molecule type" value="Genomic_DNA"/>
</dbReference>
<accession>A0A9W7A7X9</accession>
<dbReference type="Proteomes" id="UP001165122">
    <property type="component" value="Unassembled WGS sequence"/>
</dbReference>
<comment type="caution">
    <text evidence="5">The sequence shown here is derived from an EMBL/GenBank/DDBJ whole genome shotgun (WGS) entry which is preliminary data.</text>
</comment>
<dbReference type="EC" id="3.4.19.9" evidence="2"/>
<dbReference type="GO" id="GO:0034722">
    <property type="term" value="F:gamma-glutamyl-peptidase activity"/>
    <property type="evidence" value="ECO:0007669"/>
    <property type="project" value="UniProtKB-UniRule"/>
</dbReference>
<feature type="signal peptide" evidence="3">
    <location>
        <begin position="1"/>
        <end position="23"/>
    </location>
</feature>
<dbReference type="Gene3D" id="3.40.50.880">
    <property type="match status" value="1"/>
</dbReference>
<sequence>MNSVTGTALLAIILCVLISSTTATPVLGIMSHPLNSTHEYIAASYVRWLQMGGARAVRIPFTSNSTELDLLRKNLNGVLFMGGSQHLPESAEYLYSEVVSNYDLEDASTLTPFWGICLGFQWLLQMASEDTHILSTGFDAENISLPLKFTDAGEQARMYNQNGVIDTVSLLKANNVTLNNHGAGVFPADFAASEKLDEFDLLSTNEDRQGVEFVSSFEHQKFPIYGTQYHPEKSNFEYGSTDPTKNDSPYESISHTIEAVRYSFELSALLVSEAAKTGARFDPASSGLRTIIEENDGILVRTSFEESYVWEV</sequence>
<feature type="active site" description="Nucleophile" evidence="1 2">
    <location>
        <position position="117"/>
    </location>
</feature>